<dbReference type="Gene3D" id="3.40.190.10">
    <property type="entry name" value="Periplasmic binding protein-like II"/>
    <property type="match status" value="2"/>
</dbReference>
<evidence type="ECO:0000256" key="4">
    <source>
        <dbReference type="SAM" id="MobiDB-lite"/>
    </source>
</evidence>
<dbReference type="AlphaFoldDB" id="A0A852X481"/>
<keyword evidence="7" id="KW-1185">Reference proteome</keyword>
<evidence type="ECO:0000313" key="6">
    <source>
        <dbReference type="EMBL" id="NYG37238.1"/>
    </source>
</evidence>
<protein>
    <submittedName>
        <fullName evidence="6">Multiple sugar transport system substrate-binding protein</fullName>
    </submittedName>
</protein>
<accession>A0A852X481</accession>
<feature type="region of interest" description="Disordered" evidence="4">
    <location>
        <begin position="402"/>
        <end position="424"/>
    </location>
</feature>
<organism evidence="6 7">
    <name type="scientific">Janibacter alkaliphilus</name>
    <dbReference type="NCBI Taxonomy" id="1069963"/>
    <lineage>
        <taxon>Bacteria</taxon>
        <taxon>Bacillati</taxon>
        <taxon>Actinomycetota</taxon>
        <taxon>Actinomycetes</taxon>
        <taxon>Micrococcales</taxon>
        <taxon>Intrasporangiaceae</taxon>
        <taxon>Janibacter</taxon>
    </lineage>
</organism>
<feature type="chain" id="PRO_5038798171" evidence="5">
    <location>
        <begin position="25"/>
        <end position="437"/>
    </location>
</feature>
<dbReference type="Proteomes" id="UP000592181">
    <property type="component" value="Unassembled WGS sequence"/>
</dbReference>
<proteinExistence type="inferred from homology"/>
<evidence type="ECO:0000256" key="5">
    <source>
        <dbReference type="SAM" id="SignalP"/>
    </source>
</evidence>
<dbReference type="PANTHER" id="PTHR30061">
    <property type="entry name" value="MALTOSE-BINDING PERIPLASMIC PROTEIN"/>
    <property type="match status" value="1"/>
</dbReference>
<dbReference type="RefSeq" id="WP_179462641.1">
    <property type="nucleotide sequence ID" value="NZ_JACBZX010000001.1"/>
</dbReference>
<evidence type="ECO:0000256" key="3">
    <source>
        <dbReference type="ARBA" id="ARBA00022729"/>
    </source>
</evidence>
<sequence>MTGRRGRRTATLAAVVTGAGLVLAACGGSADTSDDSSTLTWYINPDAGGADPNGGGQAQLARECSEASGGAYEIRVELLPNSATDQRQQLLRRLAANDKGVDLMSMDPVFVAEFAEAGFLDEVPSELTEEFTADAVSAAVESAGWKGQLYASPLWANTQLLWYRKSVAQEAGLDMSRPVTWDQLIDAAAKVDTDIGVQASLYEGYTVWINAMIEGAGGQIVQNPGADAADLTFGLESPEGKEAAAVIESFVDQNVGGPALGSTDETTTLDGFRLETSSFMVNWIYVYSSLKDADPAVFDDLGWARYPRTVEGEESKPPLGGIEMGVNQASENKDASWEAVQCLTSQESQKAYMLGSGNPAARKAVYDDPEVREQFPMADLIRESLDAGAPRPLTQYYGDVSSGIQREYSPPGSVDPDTTPQRTTRLLQDVLNGDALL</sequence>
<keyword evidence="3 5" id="KW-0732">Signal</keyword>
<feature type="signal peptide" evidence="5">
    <location>
        <begin position="1"/>
        <end position="24"/>
    </location>
</feature>
<dbReference type="GO" id="GO:0055052">
    <property type="term" value="C:ATP-binding cassette (ABC) transporter complex, substrate-binding subunit-containing"/>
    <property type="evidence" value="ECO:0007669"/>
    <property type="project" value="TreeGrafter"/>
</dbReference>
<dbReference type="SUPFAM" id="SSF53850">
    <property type="entry name" value="Periplasmic binding protein-like II"/>
    <property type="match status" value="1"/>
</dbReference>
<dbReference type="GO" id="GO:0015768">
    <property type="term" value="P:maltose transport"/>
    <property type="evidence" value="ECO:0007669"/>
    <property type="project" value="TreeGrafter"/>
</dbReference>
<dbReference type="PANTHER" id="PTHR30061:SF50">
    <property type="entry name" value="MALTOSE_MALTODEXTRIN-BINDING PERIPLASMIC PROTEIN"/>
    <property type="match status" value="1"/>
</dbReference>
<keyword evidence="2" id="KW-0813">Transport</keyword>
<comment type="similarity">
    <text evidence="1">Belongs to the bacterial solute-binding protein 1 family.</text>
</comment>
<dbReference type="Pfam" id="PF13416">
    <property type="entry name" value="SBP_bac_8"/>
    <property type="match status" value="1"/>
</dbReference>
<comment type="caution">
    <text evidence="6">The sequence shown here is derived from an EMBL/GenBank/DDBJ whole genome shotgun (WGS) entry which is preliminary data.</text>
</comment>
<name>A0A852X481_9MICO</name>
<keyword evidence="6" id="KW-0762">Sugar transport</keyword>
<dbReference type="PROSITE" id="PS51257">
    <property type="entry name" value="PROKAR_LIPOPROTEIN"/>
    <property type="match status" value="1"/>
</dbReference>
<dbReference type="InterPro" id="IPR006059">
    <property type="entry name" value="SBP"/>
</dbReference>
<evidence type="ECO:0000313" key="7">
    <source>
        <dbReference type="Proteomes" id="UP000592181"/>
    </source>
</evidence>
<evidence type="ECO:0000256" key="2">
    <source>
        <dbReference type="ARBA" id="ARBA00022448"/>
    </source>
</evidence>
<evidence type="ECO:0000256" key="1">
    <source>
        <dbReference type="ARBA" id="ARBA00008520"/>
    </source>
</evidence>
<gene>
    <name evidence="6" type="ORF">BJY28_001707</name>
</gene>
<dbReference type="EMBL" id="JACBZX010000001">
    <property type="protein sequence ID" value="NYG37238.1"/>
    <property type="molecule type" value="Genomic_DNA"/>
</dbReference>
<dbReference type="GO" id="GO:0042956">
    <property type="term" value="P:maltodextrin transmembrane transport"/>
    <property type="evidence" value="ECO:0007669"/>
    <property type="project" value="TreeGrafter"/>
</dbReference>
<dbReference type="GO" id="GO:1901982">
    <property type="term" value="F:maltose binding"/>
    <property type="evidence" value="ECO:0007669"/>
    <property type="project" value="TreeGrafter"/>
</dbReference>
<reference evidence="6 7" key="1">
    <citation type="submission" date="2020-07" db="EMBL/GenBank/DDBJ databases">
        <title>Sequencing the genomes of 1000 actinobacteria strains.</title>
        <authorList>
            <person name="Klenk H.-P."/>
        </authorList>
    </citation>
    <scope>NUCLEOTIDE SEQUENCE [LARGE SCALE GENOMIC DNA]</scope>
    <source>
        <strain evidence="6 7">DSM 24723</strain>
    </source>
</reference>